<accession>A0A087UBD5</accession>
<keyword evidence="2" id="KW-1185">Reference proteome</keyword>
<evidence type="ECO:0000313" key="2">
    <source>
        <dbReference type="Proteomes" id="UP000054359"/>
    </source>
</evidence>
<protein>
    <submittedName>
        <fullName evidence="1">Uncharacterized protein</fullName>
    </submittedName>
</protein>
<feature type="non-terminal residue" evidence="1">
    <location>
        <position position="37"/>
    </location>
</feature>
<organism evidence="1 2">
    <name type="scientific">Stegodyphus mimosarum</name>
    <name type="common">African social velvet spider</name>
    <dbReference type="NCBI Taxonomy" id="407821"/>
    <lineage>
        <taxon>Eukaryota</taxon>
        <taxon>Metazoa</taxon>
        <taxon>Ecdysozoa</taxon>
        <taxon>Arthropoda</taxon>
        <taxon>Chelicerata</taxon>
        <taxon>Arachnida</taxon>
        <taxon>Araneae</taxon>
        <taxon>Araneomorphae</taxon>
        <taxon>Entelegynae</taxon>
        <taxon>Eresoidea</taxon>
        <taxon>Eresidae</taxon>
        <taxon>Stegodyphus</taxon>
    </lineage>
</organism>
<dbReference type="AlphaFoldDB" id="A0A087UBD5"/>
<proteinExistence type="predicted"/>
<gene>
    <name evidence="1" type="ORF">X975_23281</name>
</gene>
<sequence>MLRIETSINKKTPSVFILYPLPIHQTLKASSLILQQI</sequence>
<reference evidence="1 2" key="1">
    <citation type="submission" date="2013-11" db="EMBL/GenBank/DDBJ databases">
        <title>Genome sequencing of Stegodyphus mimosarum.</title>
        <authorList>
            <person name="Bechsgaard J."/>
        </authorList>
    </citation>
    <scope>NUCLEOTIDE SEQUENCE [LARGE SCALE GENOMIC DNA]</scope>
</reference>
<evidence type="ECO:0000313" key="1">
    <source>
        <dbReference type="EMBL" id="KFM74674.1"/>
    </source>
</evidence>
<dbReference type="Proteomes" id="UP000054359">
    <property type="component" value="Unassembled WGS sequence"/>
</dbReference>
<name>A0A087UBD5_STEMI</name>
<dbReference type="EMBL" id="KK119093">
    <property type="protein sequence ID" value="KFM74674.1"/>
    <property type="molecule type" value="Genomic_DNA"/>
</dbReference>